<dbReference type="Proteomes" id="UP000003532">
    <property type="component" value="Unassembled WGS sequence"/>
</dbReference>
<dbReference type="AlphaFoldDB" id="G5N7Q4"/>
<dbReference type="BioCyc" id="SENT913075:G120P-3231-MONOMER"/>
<sequence length="41" mass="4788">MPRMNTFAVILHALRVNAALLVTGIERFVFKSYGYKYETYC</sequence>
<protein>
    <submittedName>
        <fullName evidence="1">Uncharacterized protein</fullName>
    </submittedName>
</protein>
<reference evidence="1 2" key="1">
    <citation type="journal article" date="2011" name="BMC Genomics">
        <title>Genome sequencing reveals diversification of virulence factor content and possible host adaptation in distinct subpopulations of Salmonella enterica.</title>
        <authorList>
            <person name="den Bakker H.C."/>
            <person name="Moreno Switt A.I."/>
            <person name="Govoni G."/>
            <person name="Cummings C.A."/>
            <person name="Ranieri M.L."/>
            <person name="Degoricija L."/>
            <person name="Hoelzer K."/>
            <person name="Rodriguez-Rivera L.D."/>
            <person name="Brown S."/>
            <person name="Bolchacova E."/>
            <person name="Furtado M.R."/>
            <person name="Wiedmann M."/>
        </authorList>
    </citation>
    <scope>NUCLEOTIDE SEQUENCE [LARGE SCALE GENOMIC DNA]</scope>
    <source>
        <strain evidence="1 2">R8-3668</strain>
    </source>
</reference>
<comment type="caution">
    <text evidence="1">The sequence shown here is derived from an EMBL/GenBank/DDBJ whole genome shotgun (WGS) entry which is preliminary data.</text>
</comment>
<dbReference type="PATRIC" id="fig|913075.3.peg.232"/>
<dbReference type="EMBL" id="AFCO01000120">
    <property type="protein sequence ID" value="EHC62995.1"/>
    <property type="molecule type" value="Genomic_DNA"/>
</dbReference>
<evidence type="ECO:0000313" key="1">
    <source>
        <dbReference type="EMBL" id="EHC62995.1"/>
    </source>
</evidence>
<gene>
    <name evidence="1" type="ORF">LTSEINV_0317</name>
</gene>
<organism evidence="1 2">
    <name type="scientific">Salmonella enterica subsp. enterica serovar Inverness str. R8-3668</name>
    <dbReference type="NCBI Taxonomy" id="913075"/>
    <lineage>
        <taxon>Bacteria</taxon>
        <taxon>Pseudomonadati</taxon>
        <taxon>Pseudomonadota</taxon>
        <taxon>Gammaproteobacteria</taxon>
        <taxon>Enterobacterales</taxon>
        <taxon>Enterobacteriaceae</taxon>
        <taxon>Salmonella</taxon>
    </lineage>
</organism>
<proteinExistence type="predicted"/>
<evidence type="ECO:0000313" key="2">
    <source>
        <dbReference type="Proteomes" id="UP000003532"/>
    </source>
</evidence>
<name>G5N7Q4_SALET</name>
<accession>G5N7Q4</accession>